<dbReference type="PATRIC" id="fig|1550241.5.peg.1467"/>
<gene>
    <name evidence="1" type="ORF">MA03_07080</name>
</gene>
<dbReference type="Proteomes" id="UP000067434">
    <property type="component" value="Chromosome"/>
</dbReference>
<dbReference type="EMBL" id="CP009961">
    <property type="protein sequence ID" value="AKG39048.1"/>
    <property type="molecule type" value="Genomic_DNA"/>
</dbReference>
<evidence type="ECO:0000313" key="1">
    <source>
        <dbReference type="EMBL" id="AKG39048.1"/>
    </source>
</evidence>
<evidence type="ECO:0000313" key="2">
    <source>
        <dbReference type="Proteomes" id="UP000067434"/>
    </source>
</evidence>
<dbReference type="HOGENOM" id="CLU_574432_0_0_2"/>
<organism evidence="1 2">
    <name type="scientific">Infirmifilum uzonense</name>
    <dbReference type="NCBI Taxonomy" id="1550241"/>
    <lineage>
        <taxon>Archaea</taxon>
        <taxon>Thermoproteota</taxon>
        <taxon>Thermoprotei</taxon>
        <taxon>Thermofilales</taxon>
        <taxon>Thermofilaceae</taxon>
        <taxon>Infirmifilum</taxon>
    </lineage>
</organism>
<dbReference type="AlphaFoldDB" id="A0A0F7FIK0"/>
<proteinExistence type="predicted"/>
<accession>A0A0F7FIK0</accession>
<sequence>MFQLMGWRLAALVAAVLAVLALLLVFPPSRQSGGQHGLQGGGVEAPRQVLVSATVLGEGALYVNGSPVGNASLLLEPGVVSLEARPASGWRLKQLLVNGSPGVADWLRIRGNTSVTVVFWRGFEVRFTVYGLGGKLYVNGTPVGNASLVFEEPVLLFVEAVPLEGFNASLSVNGEPFKPCAGCGGAAGVGYRFDSDSVVEARFQRRLYRVVVNPAGGHVYVNGSRVDEPVELALPYNSTLLLRGEIIPLDEKRDQVPVWRVSTFIEKAGAWLNYTLNTPNASLVVRGDTLIDAAWLVGYRSPRGGVGGVLYGGVEVPARVEASKLYVIPFTGNYSYLGNGTWRFWGGLGTFYVELPRNWSRVVLRVNVREDLGGYAAFTVVLKNDEYFLARGDSWESGLERYTGSQFTFTFYRCILDAANPNWEKCFQITPKLPFTGHLQWGPSDKGRIMPGVQAGWLRIDVSDLDIEVQVLVEP</sequence>
<keyword evidence="2" id="KW-1185">Reference proteome</keyword>
<protein>
    <submittedName>
        <fullName evidence="1">Uncharacterized protein</fullName>
    </submittedName>
</protein>
<reference evidence="1 2" key="1">
    <citation type="journal article" date="2015" name="Stand. Genomic Sci.">
        <title>Complete genome sequence of and proposal of Thermofilum uzonense sp. nov. a novel hyperthermophilic crenarchaeon and emended description of the genus Thermofilum.</title>
        <authorList>
            <person name="Toshchakov S.V."/>
            <person name="Korzhenkov A.A."/>
            <person name="Samarov N.I."/>
            <person name="Mazunin I.O."/>
            <person name="Mozhey O.I."/>
            <person name="Shmyr I.S."/>
            <person name="Derbikova K.S."/>
            <person name="Taranov E.A."/>
            <person name="Dominova I.N."/>
            <person name="Bonch-Osmolovskaya E.A."/>
            <person name="Patrushev M.V."/>
            <person name="Podosokorskaya O.A."/>
            <person name="Kublanov I.V."/>
        </authorList>
    </citation>
    <scope>NUCLEOTIDE SEQUENCE [LARGE SCALE GENOMIC DNA]</scope>
    <source>
        <strain evidence="1 2">1807-2</strain>
    </source>
</reference>
<name>A0A0F7FIK0_9CREN</name>
<dbReference type="KEGG" id="thf:MA03_07080"/>